<dbReference type="RefSeq" id="WP_066599906.1">
    <property type="nucleotide sequence ID" value="NZ_KQ130434.1"/>
</dbReference>
<dbReference type="Proteomes" id="UP000052232">
    <property type="component" value="Unassembled WGS sequence"/>
</dbReference>
<dbReference type="PATRIC" id="fig|1420583.3.peg.403"/>
<feature type="chain" id="PRO_5005292291" evidence="1">
    <location>
        <begin position="20"/>
        <end position="186"/>
    </location>
</feature>
<accession>A0A0J7Y0X3</accession>
<evidence type="ECO:0000313" key="2">
    <source>
        <dbReference type="EMBL" id="KMS57048.1"/>
    </source>
</evidence>
<keyword evidence="3" id="KW-1185">Reference proteome</keyword>
<evidence type="ECO:0000313" key="3">
    <source>
        <dbReference type="Proteomes" id="UP000052232"/>
    </source>
</evidence>
<gene>
    <name evidence="2" type="ORF">V473_02015</name>
</gene>
<dbReference type="STRING" id="1420583.V473_02015"/>
<evidence type="ECO:0000256" key="1">
    <source>
        <dbReference type="SAM" id="SignalP"/>
    </source>
</evidence>
<feature type="signal peptide" evidence="1">
    <location>
        <begin position="1"/>
        <end position="19"/>
    </location>
</feature>
<dbReference type="EMBL" id="JACT01000001">
    <property type="protein sequence ID" value="KMS57048.1"/>
    <property type="molecule type" value="Genomic_DNA"/>
</dbReference>
<comment type="caution">
    <text evidence="2">The sequence shown here is derived from an EMBL/GenBank/DDBJ whole genome shotgun (WGS) entry which is preliminary data.</text>
</comment>
<dbReference type="AlphaFoldDB" id="A0A0J7Y0X3"/>
<proteinExistence type="predicted"/>
<name>A0A0J7Y0X3_9SPHN</name>
<protein>
    <submittedName>
        <fullName evidence="2">Uncharacterized protein</fullName>
    </submittedName>
</protein>
<keyword evidence="1" id="KW-0732">Signal</keyword>
<organism evidence="2 3">
    <name type="scientific">Sphingobium cupriresistens LL01</name>
    <dbReference type="NCBI Taxonomy" id="1420583"/>
    <lineage>
        <taxon>Bacteria</taxon>
        <taxon>Pseudomonadati</taxon>
        <taxon>Pseudomonadota</taxon>
        <taxon>Alphaproteobacteria</taxon>
        <taxon>Sphingomonadales</taxon>
        <taxon>Sphingomonadaceae</taxon>
        <taxon>Sphingobium</taxon>
    </lineage>
</organism>
<sequence length="186" mass="19304">MIRLLLSGLLLVAGPAAPAADMLPADPVLRTLMEGEVAQGDGDHAALLDTAQILKALGATPAEGQDDLAALWTQEAQDHGVTRSALGFRGRALGPAYRRGSLGAGDSVTVRQLFFAGQRAQISVAPARGAANLSMRVQGADGNTLCAKPIGGVQVDCAWLPLFTDRYDIVIENGGSVPAAFYLVVR</sequence>
<reference evidence="2 3" key="1">
    <citation type="journal article" date="2015" name="G3 (Bethesda)">
        <title>Insights into Ongoing Evolution of the Hexachlorocyclohexane Catabolic Pathway from Comparative Genomics of Ten Sphingomonadaceae Strains.</title>
        <authorList>
            <person name="Pearce S.L."/>
            <person name="Oakeshott J.G."/>
            <person name="Pandey G."/>
        </authorList>
    </citation>
    <scope>NUCLEOTIDE SEQUENCE [LARGE SCALE GENOMIC DNA]</scope>
    <source>
        <strain evidence="2 3">LL01</strain>
    </source>
</reference>